<dbReference type="AlphaFoldDB" id="A0A848MQH8"/>
<organism evidence="1 2">
    <name type="scientific">Rouxiella aceris</name>
    <dbReference type="NCBI Taxonomy" id="2703884"/>
    <lineage>
        <taxon>Bacteria</taxon>
        <taxon>Pseudomonadati</taxon>
        <taxon>Pseudomonadota</taxon>
        <taxon>Gammaproteobacteria</taxon>
        <taxon>Enterobacterales</taxon>
        <taxon>Yersiniaceae</taxon>
        <taxon>Rouxiella</taxon>
    </lineage>
</organism>
<dbReference type="EMBL" id="JAADJU010000013">
    <property type="protein sequence ID" value="NMP29250.1"/>
    <property type="molecule type" value="Genomic_DNA"/>
</dbReference>
<dbReference type="Proteomes" id="UP000585363">
    <property type="component" value="Unassembled WGS sequence"/>
</dbReference>
<dbReference type="RefSeq" id="WP_169404966.1">
    <property type="nucleotide sequence ID" value="NZ_JAADJU010000013.1"/>
</dbReference>
<name>A0A848MQH8_9GAMM</name>
<dbReference type="Gene3D" id="2.40.50.100">
    <property type="match status" value="1"/>
</dbReference>
<protein>
    <recommendedName>
        <fullName evidence="3">Lipoyl-binding domain-containing protein</fullName>
    </recommendedName>
</protein>
<accession>A0A848MQH8</accession>
<proteinExistence type="predicted"/>
<evidence type="ECO:0000313" key="1">
    <source>
        <dbReference type="EMBL" id="NMP29250.1"/>
    </source>
</evidence>
<dbReference type="InterPro" id="IPR011053">
    <property type="entry name" value="Single_hybrid_motif"/>
</dbReference>
<evidence type="ECO:0008006" key="3">
    <source>
        <dbReference type="Google" id="ProtNLM"/>
    </source>
</evidence>
<reference evidence="1 2" key="1">
    <citation type="submission" date="2020-01" db="EMBL/GenBank/DDBJ databases">
        <authorList>
            <person name="Lee S.D."/>
        </authorList>
    </citation>
    <scope>NUCLEOTIDE SEQUENCE [LARGE SCALE GENOMIC DNA]</scope>
    <source>
        <strain evidence="1 2">SAP-1</strain>
    </source>
</reference>
<sequence length="140" mass="14883">MIAINEIRQIARRMQASGLGDIEISGKDFSLRMRCDAHNAQRTPQQETSAKPVVIKAAGKGVFLASHPMQSKVLAAAGERVQGGDCLGFLQQGDLLLPVRSPGTGEIARCLVNPGDEVGRSKVLFWLTPTVADKASGGML</sequence>
<keyword evidence="2" id="KW-1185">Reference proteome</keyword>
<comment type="caution">
    <text evidence="1">The sequence shown here is derived from an EMBL/GenBank/DDBJ whole genome shotgun (WGS) entry which is preliminary data.</text>
</comment>
<reference evidence="1 2" key="2">
    <citation type="submission" date="2020-06" db="EMBL/GenBank/DDBJ databases">
        <title>Polyphasic characterization of a Rahnella strain isolated from tree sap.</title>
        <authorList>
            <person name="Kim I.S."/>
        </authorList>
    </citation>
    <scope>NUCLEOTIDE SEQUENCE [LARGE SCALE GENOMIC DNA]</scope>
    <source>
        <strain evidence="1 2">SAP-1</strain>
    </source>
</reference>
<gene>
    <name evidence="1" type="ORF">GW590_20590</name>
</gene>
<evidence type="ECO:0000313" key="2">
    <source>
        <dbReference type="Proteomes" id="UP000585363"/>
    </source>
</evidence>
<dbReference type="SUPFAM" id="SSF51230">
    <property type="entry name" value="Single hybrid motif"/>
    <property type="match status" value="1"/>
</dbReference>